<dbReference type="Gene3D" id="3.30.1360.40">
    <property type="match status" value="1"/>
</dbReference>
<feature type="domain" description="Carboxyltransferase" evidence="5">
    <location>
        <begin position="246"/>
        <end position="513"/>
    </location>
</feature>
<dbReference type="SUPFAM" id="SSF50891">
    <property type="entry name" value="Cyclophilin-like"/>
    <property type="match status" value="2"/>
</dbReference>
<keyword evidence="7" id="KW-1185">Reference proteome</keyword>
<sequence length="527" mass="55212">MGWQALGDSAWLYRVGDDGADVRLHHALALAARLREVAIPGVTDVVNGYDTVAVFADPAIAEEVGEAVREVTADLSPSELPEGRLVEIPVRYGGADLEEVARRLGLGVDEVITRHSAAGFTVATVGFAPGFPYLAGLPQDLRLPRKETPLMVEAGSVAIAAGQAGIYPIASPAGWWVLGKTAVPMFDAAAPEPGLLRPGDRVRFVAVDELARPPRAEAPSPEGPIEVLDPGAMTTIQDEGRPGFRRWGVAPGGAADPVAMAVANAMAGNAAGAAVLEVCMMGPRLRFHQAARAAWCGWSGGARSADFAAGEELDLRAGLGSVRGYLAIAGGLDVEPCLGSRSTDLRGGFGGRVVMAGDRLRAGRSAGGPAPGAWRVGWPPCLPPASVIEVRVMRGVQASWFGPAELAGFFARGFQISPRADRMGMRLDGPRVTPPEREMVSQPVVPGSVQVPPDGVPIVLLPEGQTLGGYPQIAHVIAADLPQLGRLWPGTTLHFREVGPAEALQAWLDLRAELARLRTGLDLLKRG</sequence>
<dbReference type="Gene3D" id="2.40.100.10">
    <property type="entry name" value="Cyclophilin-like"/>
    <property type="match status" value="2"/>
</dbReference>
<dbReference type="EMBL" id="BAABRI010000002">
    <property type="protein sequence ID" value="GAA5481360.1"/>
    <property type="molecule type" value="Genomic_DNA"/>
</dbReference>
<dbReference type="InterPro" id="IPR029000">
    <property type="entry name" value="Cyclophilin-like_dom_sf"/>
</dbReference>
<accession>A0ABP9UJE9</accession>
<evidence type="ECO:0000256" key="3">
    <source>
        <dbReference type="ARBA" id="ARBA00022840"/>
    </source>
</evidence>
<organism evidence="6 7">
    <name type="scientific">Haloferula sargassicola</name>
    <dbReference type="NCBI Taxonomy" id="490096"/>
    <lineage>
        <taxon>Bacteria</taxon>
        <taxon>Pseudomonadati</taxon>
        <taxon>Verrucomicrobiota</taxon>
        <taxon>Verrucomicrobiia</taxon>
        <taxon>Verrucomicrobiales</taxon>
        <taxon>Verrucomicrobiaceae</taxon>
        <taxon>Haloferula</taxon>
    </lineage>
</organism>
<name>A0ABP9UJE9_9BACT</name>
<comment type="caution">
    <text evidence="6">The sequence shown here is derived from an EMBL/GenBank/DDBJ whole genome shotgun (WGS) entry which is preliminary data.</text>
</comment>
<dbReference type="Pfam" id="PF02682">
    <property type="entry name" value="CT_C_D"/>
    <property type="match status" value="1"/>
</dbReference>
<evidence type="ECO:0000256" key="2">
    <source>
        <dbReference type="ARBA" id="ARBA00022801"/>
    </source>
</evidence>
<evidence type="ECO:0000313" key="6">
    <source>
        <dbReference type="EMBL" id="GAA5481360.1"/>
    </source>
</evidence>
<keyword evidence="2" id="KW-0378">Hydrolase</keyword>
<dbReference type="PANTHER" id="PTHR43309:SF3">
    <property type="entry name" value="5-OXOPROLINASE SUBUNIT C"/>
    <property type="match status" value="1"/>
</dbReference>
<dbReference type="InterPro" id="IPR003778">
    <property type="entry name" value="CT_A_B"/>
</dbReference>
<evidence type="ECO:0000256" key="1">
    <source>
        <dbReference type="ARBA" id="ARBA00022741"/>
    </source>
</evidence>
<feature type="domain" description="Carboxyltransferase" evidence="4">
    <location>
        <begin position="1"/>
        <end position="196"/>
    </location>
</feature>
<evidence type="ECO:0000259" key="5">
    <source>
        <dbReference type="SMART" id="SM00797"/>
    </source>
</evidence>
<evidence type="ECO:0000259" key="4">
    <source>
        <dbReference type="SMART" id="SM00796"/>
    </source>
</evidence>
<dbReference type="NCBIfam" id="TIGR00370">
    <property type="entry name" value="5-oxoprolinase subunit PxpB"/>
    <property type="match status" value="1"/>
</dbReference>
<dbReference type="SUPFAM" id="SSF160467">
    <property type="entry name" value="PH0987 N-terminal domain-like"/>
    <property type="match status" value="1"/>
</dbReference>
<dbReference type="PANTHER" id="PTHR43309">
    <property type="entry name" value="5-OXOPROLINASE SUBUNIT C"/>
    <property type="match status" value="1"/>
</dbReference>
<proteinExistence type="predicted"/>
<dbReference type="RefSeq" id="WP_353565508.1">
    <property type="nucleotide sequence ID" value="NZ_BAABRI010000002.1"/>
</dbReference>
<dbReference type="SMART" id="SM00796">
    <property type="entry name" value="AHS1"/>
    <property type="match status" value="1"/>
</dbReference>
<protein>
    <recommendedName>
        <fullName evidence="8">Urea amidolyase</fullName>
    </recommendedName>
</protein>
<dbReference type="InterPro" id="IPR010016">
    <property type="entry name" value="PxpB"/>
</dbReference>
<dbReference type="InterPro" id="IPR003833">
    <property type="entry name" value="CT_C_D"/>
</dbReference>
<dbReference type="InterPro" id="IPR052708">
    <property type="entry name" value="PxpC"/>
</dbReference>
<dbReference type="SMART" id="SM00797">
    <property type="entry name" value="AHS2"/>
    <property type="match status" value="1"/>
</dbReference>
<evidence type="ECO:0000313" key="7">
    <source>
        <dbReference type="Proteomes" id="UP001476282"/>
    </source>
</evidence>
<gene>
    <name evidence="6" type="ORF">Hsar01_00569</name>
</gene>
<reference evidence="6 7" key="1">
    <citation type="submission" date="2024-02" db="EMBL/GenBank/DDBJ databases">
        <title>Haloferula sargassicola NBRC 104335.</title>
        <authorList>
            <person name="Ichikawa N."/>
            <person name="Katano-Makiyama Y."/>
            <person name="Hidaka K."/>
        </authorList>
    </citation>
    <scope>NUCLEOTIDE SEQUENCE [LARGE SCALE GENOMIC DNA]</scope>
    <source>
        <strain evidence="6 7">NBRC 104335</strain>
    </source>
</reference>
<dbReference type="Pfam" id="PF02626">
    <property type="entry name" value="CT_A_B"/>
    <property type="match status" value="1"/>
</dbReference>
<dbReference type="Proteomes" id="UP001476282">
    <property type="component" value="Unassembled WGS sequence"/>
</dbReference>
<keyword evidence="1" id="KW-0547">Nucleotide-binding</keyword>
<evidence type="ECO:0008006" key="8">
    <source>
        <dbReference type="Google" id="ProtNLM"/>
    </source>
</evidence>
<keyword evidence="3" id="KW-0067">ATP-binding</keyword>